<dbReference type="EMBL" id="SNSC02000008">
    <property type="protein sequence ID" value="TID22117.1"/>
    <property type="molecule type" value="Genomic_DNA"/>
</dbReference>
<accession>A0A4Z1P0Z4</accession>
<name>A0A4Z1P0Z4_9PEZI</name>
<feature type="chain" id="PRO_5021262665" evidence="1">
    <location>
        <begin position="22"/>
        <end position="201"/>
    </location>
</feature>
<comment type="caution">
    <text evidence="2">The sequence shown here is derived from an EMBL/GenBank/DDBJ whole genome shotgun (WGS) entry which is preliminary data.</text>
</comment>
<protein>
    <submittedName>
        <fullName evidence="2">Uncharacterized protein</fullName>
    </submittedName>
</protein>
<evidence type="ECO:0000256" key="1">
    <source>
        <dbReference type="SAM" id="SignalP"/>
    </source>
</evidence>
<gene>
    <name evidence="2" type="ORF">E6O75_ATG10911</name>
</gene>
<evidence type="ECO:0000313" key="2">
    <source>
        <dbReference type="EMBL" id="TID22117.1"/>
    </source>
</evidence>
<keyword evidence="1" id="KW-0732">Signal</keyword>
<dbReference type="AlphaFoldDB" id="A0A4Z1P0Z4"/>
<proteinExistence type="predicted"/>
<sequence length="201" mass="22426">MLLLPTLLYPILFICLSSSRCKQDLPPSLPRKAAFEKLTRPRIIRLTILEPRIRDALRDASHDACGLSTIRRSVSADDALITVSKYCGIICRVWSILFSTPTATTTTPFQSRKIHSPTGESDPRFLIAQLNGSFSPHLQSFCVVSSKFRSFVSSNIISQTSATPIGNAVFKLRLCDVHDVPLQGHRSWANRAMSVEDKIRQ</sequence>
<dbReference type="Proteomes" id="UP000298493">
    <property type="component" value="Unassembled WGS sequence"/>
</dbReference>
<feature type="signal peptide" evidence="1">
    <location>
        <begin position="1"/>
        <end position="21"/>
    </location>
</feature>
<evidence type="ECO:0000313" key="3">
    <source>
        <dbReference type="Proteomes" id="UP000298493"/>
    </source>
</evidence>
<reference evidence="2 3" key="1">
    <citation type="submission" date="2019-04" db="EMBL/GenBank/DDBJ databases">
        <title>High contiguity whole genome sequence and gene annotation resource for two Venturia nashicola isolates.</title>
        <authorList>
            <person name="Prokchorchik M."/>
            <person name="Won K."/>
            <person name="Lee Y."/>
            <person name="Choi E.D."/>
            <person name="Segonzac C."/>
            <person name="Sohn K.H."/>
        </authorList>
    </citation>
    <scope>NUCLEOTIDE SEQUENCE [LARGE SCALE GENOMIC DNA]</scope>
    <source>
        <strain evidence="2 3">PRI2</strain>
    </source>
</reference>
<keyword evidence="3" id="KW-1185">Reference proteome</keyword>
<organism evidence="2 3">
    <name type="scientific">Venturia nashicola</name>
    <dbReference type="NCBI Taxonomy" id="86259"/>
    <lineage>
        <taxon>Eukaryota</taxon>
        <taxon>Fungi</taxon>
        <taxon>Dikarya</taxon>
        <taxon>Ascomycota</taxon>
        <taxon>Pezizomycotina</taxon>
        <taxon>Dothideomycetes</taxon>
        <taxon>Pleosporomycetidae</taxon>
        <taxon>Venturiales</taxon>
        <taxon>Venturiaceae</taxon>
        <taxon>Venturia</taxon>
    </lineage>
</organism>